<feature type="compositionally biased region" description="Basic and acidic residues" evidence="1">
    <location>
        <begin position="74"/>
        <end position="87"/>
    </location>
</feature>
<gene>
    <name evidence="2" type="ORF">RDB_LOCUS119804</name>
</gene>
<dbReference type="OrthoDB" id="3162115at2759"/>
<reference evidence="2" key="1">
    <citation type="submission" date="2021-01" db="EMBL/GenBank/DDBJ databases">
        <authorList>
            <person name="Kaushik A."/>
        </authorList>
    </citation>
    <scope>NUCLEOTIDE SEQUENCE</scope>
    <source>
        <strain evidence="2">Type strain: AG8-Rh-89/</strain>
    </source>
</reference>
<comment type="caution">
    <text evidence="2">The sequence shown here is derived from an EMBL/GenBank/DDBJ whole genome shotgun (WGS) entry which is preliminary data.</text>
</comment>
<dbReference type="AlphaFoldDB" id="A0A8H3DDN3"/>
<dbReference type="Proteomes" id="UP000663850">
    <property type="component" value="Unassembled WGS sequence"/>
</dbReference>
<name>A0A8H3DDN3_9AGAM</name>
<dbReference type="EMBL" id="CAJMWZ010006456">
    <property type="protein sequence ID" value="CAE6522385.1"/>
    <property type="molecule type" value="Genomic_DNA"/>
</dbReference>
<feature type="region of interest" description="Disordered" evidence="1">
    <location>
        <begin position="74"/>
        <end position="99"/>
    </location>
</feature>
<accession>A0A8H3DDN3</accession>
<evidence type="ECO:0000313" key="3">
    <source>
        <dbReference type="Proteomes" id="UP000663850"/>
    </source>
</evidence>
<evidence type="ECO:0000313" key="2">
    <source>
        <dbReference type="EMBL" id="CAE6522385.1"/>
    </source>
</evidence>
<evidence type="ECO:0000256" key="1">
    <source>
        <dbReference type="SAM" id="MobiDB-lite"/>
    </source>
</evidence>
<proteinExistence type="predicted"/>
<organism evidence="2 3">
    <name type="scientific">Rhizoctonia solani</name>
    <dbReference type="NCBI Taxonomy" id="456999"/>
    <lineage>
        <taxon>Eukaryota</taxon>
        <taxon>Fungi</taxon>
        <taxon>Dikarya</taxon>
        <taxon>Basidiomycota</taxon>
        <taxon>Agaricomycotina</taxon>
        <taxon>Agaricomycetes</taxon>
        <taxon>Cantharellales</taxon>
        <taxon>Ceratobasidiaceae</taxon>
        <taxon>Rhizoctonia</taxon>
    </lineage>
</organism>
<protein>
    <submittedName>
        <fullName evidence="2">Uncharacterized protein</fullName>
    </submittedName>
</protein>
<sequence length="118" mass="13374">MITRSIELFGSPWSARWVANLKVGVDTRETVVGRTSDFLCALPWHHALVEPLTEAAWAEHLLAMQNPRLRYGPDDSQYRYEGQEQARQKPAMALGHTCSSGSRPKLELIRRTGHLVYS</sequence>